<proteinExistence type="predicted"/>
<gene>
    <name evidence="19" type="ORF">KFK09_015988</name>
</gene>
<evidence type="ECO:0000256" key="6">
    <source>
        <dbReference type="ARBA" id="ARBA00022729"/>
    </source>
</evidence>
<evidence type="ECO:0000256" key="12">
    <source>
        <dbReference type="ARBA" id="ARBA00023157"/>
    </source>
</evidence>
<dbReference type="InterPro" id="IPR000858">
    <property type="entry name" value="S_locus_glycoprot_dom"/>
</dbReference>
<evidence type="ECO:0000256" key="14">
    <source>
        <dbReference type="SAM" id="MobiDB-lite"/>
    </source>
</evidence>
<keyword evidence="7" id="KW-0547">Nucleotide-binding</keyword>
<keyword evidence="13" id="KW-0325">Glycoprotein</keyword>
<keyword evidence="20" id="KW-1185">Reference proteome</keyword>
<name>A0A8T3B7H9_DENNO</name>
<dbReference type="Pfam" id="PF07714">
    <property type="entry name" value="PK_Tyr_Ser-Thr"/>
    <property type="match status" value="2"/>
</dbReference>
<dbReference type="PROSITE" id="PS50011">
    <property type="entry name" value="PROTEIN_KINASE_DOM"/>
    <property type="match status" value="2"/>
</dbReference>
<dbReference type="Gene3D" id="1.10.510.10">
    <property type="entry name" value="Transferase(Phosphotransferase) domain 1"/>
    <property type="match status" value="2"/>
</dbReference>
<accession>A0A8T3B7H9</accession>
<dbReference type="InterPro" id="IPR000719">
    <property type="entry name" value="Prot_kinase_dom"/>
</dbReference>
<comment type="subcellular location">
    <subcellularLocation>
        <location evidence="1">Cell membrane</location>
        <topology evidence="1">Single-pass type I membrane protein</topology>
    </subcellularLocation>
</comment>
<dbReference type="InterPro" id="IPR021820">
    <property type="entry name" value="S-locus_recpt_kinase_C"/>
</dbReference>
<dbReference type="PROSITE" id="PS00108">
    <property type="entry name" value="PROTEIN_KINASE_ST"/>
    <property type="match status" value="2"/>
</dbReference>
<dbReference type="PROSITE" id="PS50927">
    <property type="entry name" value="BULB_LECTIN"/>
    <property type="match status" value="2"/>
</dbReference>
<dbReference type="OrthoDB" id="783522at2759"/>
<dbReference type="PROSITE" id="PS50948">
    <property type="entry name" value="PAN"/>
    <property type="match status" value="1"/>
</dbReference>
<feature type="region of interest" description="Disordered" evidence="14">
    <location>
        <begin position="1"/>
        <end position="26"/>
    </location>
</feature>
<evidence type="ECO:0000313" key="19">
    <source>
        <dbReference type="EMBL" id="KAI0505031.1"/>
    </source>
</evidence>
<dbReference type="Gene3D" id="3.30.200.20">
    <property type="entry name" value="Phosphorylase Kinase, domain 1"/>
    <property type="match status" value="2"/>
</dbReference>
<keyword evidence="5 15" id="KW-0812">Transmembrane</keyword>
<dbReference type="GO" id="GO:0048544">
    <property type="term" value="P:recognition of pollen"/>
    <property type="evidence" value="ECO:0007669"/>
    <property type="project" value="InterPro"/>
</dbReference>
<dbReference type="PANTHER" id="PTHR27002:SF181">
    <property type="entry name" value="RECEPTOR-LIKE SERINE_THREONINE-PROTEIN KINASE"/>
    <property type="match status" value="1"/>
</dbReference>
<dbReference type="CDD" id="cd00028">
    <property type="entry name" value="B_lectin"/>
    <property type="match status" value="2"/>
</dbReference>
<dbReference type="Pfam" id="PF01453">
    <property type="entry name" value="B_lectin"/>
    <property type="match status" value="2"/>
</dbReference>
<feature type="domain" description="Protein kinase" evidence="16">
    <location>
        <begin position="1228"/>
        <end position="1504"/>
    </location>
</feature>
<feature type="compositionally biased region" description="Pro residues" evidence="14">
    <location>
        <begin position="9"/>
        <end position="25"/>
    </location>
</feature>
<keyword evidence="9" id="KW-0067">ATP-binding</keyword>
<comment type="caution">
    <text evidence="19">The sequence shown here is derived from an EMBL/GenBank/DDBJ whole genome shotgun (WGS) entry which is preliminary data.</text>
</comment>
<dbReference type="GO" id="GO:0005524">
    <property type="term" value="F:ATP binding"/>
    <property type="evidence" value="ECO:0007669"/>
    <property type="project" value="UniProtKB-KW"/>
</dbReference>
<evidence type="ECO:0000256" key="4">
    <source>
        <dbReference type="ARBA" id="ARBA00022679"/>
    </source>
</evidence>
<organism evidence="19 20">
    <name type="scientific">Dendrobium nobile</name>
    <name type="common">Orchid</name>
    <dbReference type="NCBI Taxonomy" id="94219"/>
    <lineage>
        <taxon>Eukaryota</taxon>
        <taxon>Viridiplantae</taxon>
        <taxon>Streptophyta</taxon>
        <taxon>Embryophyta</taxon>
        <taxon>Tracheophyta</taxon>
        <taxon>Spermatophyta</taxon>
        <taxon>Magnoliopsida</taxon>
        <taxon>Liliopsida</taxon>
        <taxon>Asparagales</taxon>
        <taxon>Orchidaceae</taxon>
        <taxon>Epidendroideae</taxon>
        <taxon>Malaxideae</taxon>
        <taxon>Dendrobiinae</taxon>
        <taxon>Dendrobium</taxon>
    </lineage>
</organism>
<evidence type="ECO:0000259" key="16">
    <source>
        <dbReference type="PROSITE" id="PS50011"/>
    </source>
</evidence>
<feature type="transmembrane region" description="Helical" evidence="15">
    <location>
        <begin position="437"/>
        <end position="459"/>
    </location>
</feature>
<dbReference type="FunFam" id="1.10.510.10:FF:000060">
    <property type="entry name" value="G-type lectin S-receptor-like serine/threonine-protein kinase"/>
    <property type="match status" value="2"/>
</dbReference>
<dbReference type="InterPro" id="IPR011009">
    <property type="entry name" value="Kinase-like_dom_sf"/>
</dbReference>
<dbReference type="SMART" id="SM00108">
    <property type="entry name" value="B_lectin"/>
    <property type="match status" value="2"/>
</dbReference>
<dbReference type="Proteomes" id="UP000829196">
    <property type="component" value="Unassembled WGS sequence"/>
</dbReference>
<dbReference type="SMART" id="SM00220">
    <property type="entry name" value="S_TKc"/>
    <property type="match status" value="2"/>
</dbReference>
<dbReference type="InterPro" id="IPR003609">
    <property type="entry name" value="Pan_app"/>
</dbReference>
<keyword evidence="2" id="KW-1003">Cell membrane</keyword>
<evidence type="ECO:0000259" key="17">
    <source>
        <dbReference type="PROSITE" id="PS50927"/>
    </source>
</evidence>
<dbReference type="InterPro" id="IPR001245">
    <property type="entry name" value="Ser-Thr/Tyr_kinase_cat_dom"/>
</dbReference>
<dbReference type="InterPro" id="IPR001480">
    <property type="entry name" value="Bulb-type_lectin_dom"/>
</dbReference>
<evidence type="ECO:0000256" key="1">
    <source>
        <dbReference type="ARBA" id="ARBA00004251"/>
    </source>
</evidence>
<evidence type="ECO:0000259" key="18">
    <source>
        <dbReference type="PROSITE" id="PS50948"/>
    </source>
</evidence>
<dbReference type="Pfam" id="PF00954">
    <property type="entry name" value="S_locus_glycop"/>
    <property type="match status" value="1"/>
</dbReference>
<feature type="transmembrane region" description="Helical" evidence="15">
    <location>
        <begin position="1144"/>
        <end position="1166"/>
    </location>
</feature>
<keyword evidence="12" id="KW-1015">Disulfide bond</keyword>
<evidence type="ECO:0000256" key="5">
    <source>
        <dbReference type="ARBA" id="ARBA00022692"/>
    </source>
</evidence>
<keyword evidence="3" id="KW-0723">Serine/threonine-protein kinase</keyword>
<evidence type="ECO:0000256" key="2">
    <source>
        <dbReference type="ARBA" id="ARBA00022475"/>
    </source>
</evidence>
<dbReference type="SUPFAM" id="SSF56112">
    <property type="entry name" value="Protein kinase-like (PK-like)"/>
    <property type="match status" value="2"/>
</dbReference>
<dbReference type="CDD" id="cd01098">
    <property type="entry name" value="PAN_AP_plant"/>
    <property type="match status" value="2"/>
</dbReference>
<dbReference type="Pfam" id="PF11883">
    <property type="entry name" value="DUF3403"/>
    <property type="match status" value="2"/>
</dbReference>
<dbReference type="EMBL" id="JAGYWB010000011">
    <property type="protein sequence ID" value="KAI0505031.1"/>
    <property type="molecule type" value="Genomic_DNA"/>
</dbReference>
<sequence>MAMTRHGNVPPPHPPPLLKPHPPYPTDTITPSQSLAAGQTLISAGGTFELGFFNATATSSSFLGIWYHQVPTRKIVWVANRKSPITAQNASFFLTTDGNILITAGDVKSGGIRTVWSTNTSGLKIPSLKLLDSGNLALTDSGSNAIIWASFDYPSDTLLPYMELGLDLKRHLEMPLMSWKSPDDPSIGWYTFGVRQTGSPELILKNGSNIEYRTGPWTGVSWSGLPQVSENHFICTFVVQPDKVFYTYDTVNTSAMTLTLVDPNGRLQRLVWLGGQWKMYVTLQQDNCDRYGTCGAFGICNVDYPEGICKCLQGFEPRTMVDWTLRDYSGGCKRRTKLACSGGGDGFVTVSAVKPPDTENVTVVAGLGVKDCGALCLGKCSCVAYVVLGGNCLWWAGQLMDTKQFAQGTQGGVDLYLRLAAADLDSTESGSSKRKHIVAVVIPLGLAFIIFSCCGIYTIRKKKKADIRKEMELPVFDMFVIEIATNNFSEGNKLGQGGFGPVYKRLSRNSVQGLDEFMNEVMLIAKLQHRNLVRLLGCCIQGEERLLIYEYMPNKSLDSSIFDKAVSSQLDWQKRFDIILGIARGLLYLHQDSRLKIIHRDLKVSNILLDKELNPKISDFGLARIVGGDQMQERTQKVVGTFGYMSPEYAIMHGIFSVKSDVYSFGVIVLEILTGKKNSVFDPNESRVSLVGHACTLWSENKSLELVDDALNYGYHDQEVLRCMQVGLLCVQEGSEDRPTMASVVLMLSSETMTLPQPKRPGFYLKDDYEVPYFSPLDPIDCTINDITLTMIHVFNTFHKSFLISLQFKFGVMPMILLLILLVSSTLILHSAPTDTITPYQALAAGQTIISAGGTFELGFFNATTPSSSFLGIWYHKIPIRKMVWVANRKSPITAQNATFFLTTDGNILITAGDVNNGGIRTVWSTNTSGVKIPSLKLLDSGNLVLTDGGSNVIIWASFDYPSDTLLPNMELGLDLKRHLETKLMSWKSPDDPSPGLFTFGLRQTGSPELILNNGSNIEYRTGPWTGVSWSGIPQMNSDVHFNFIFVVQPDKIFYTDTVTDNKSEMTLTTLDPSGVEDCGALCLGKCSCVAYVLLGGNCLWWVGQLVDTKKFSQGTQGGVDLYLRLAAADLVSAESASSKRKHIVAVLIPVGLAFFIFSCCGIYTIRKKRKQGHGYAKGSIRKEMELPVFDMSTTVFAPAVQQRGKVVVSFFPLRTTRFACSLPVSIIADENKLGQGGFGPVYKGHFEDGQEIAVKRLSRNSVQGLDEFMNEVMLIAKLQHRNLVRLLGCCIQGEERLLIYEYMPNKSLDSFIFDKAVSSQLDWQKRFDIILGIARGLLYLHQDSRLKIIHRDLKVSNILLDKELNPKISDFGMARIVGGDQMQESTQKVVGTFGYMSPEYAMHGIFSVKSDVFSFGVIVLEVLTGKKNRVFDPNESHVSLVGHAWTLWLENKSLELVEDALKYDYHEQEVLRCMQVGLLCVQEGSEDRPTMASVVLMLGSEAMALPQPKRPGFYLKDDSEVPDFLTPNHVGCTRNDITLTMIHGR</sequence>
<dbReference type="GO" id="GO:0051707">
    <property type="term" value="P:response to other organism"/>
    <property type="evidence" value="ECO:0007669"/>
    <property type="project" value="UniProtKB-ARBA"/>
</dbReference>
<evidence type="ECO:0000256" key="15">
    <source>
        <dbReference type="SAM" id="Phobius"/>
    </source>
</evidence>
<feature type="domain" description="Bulb-type lectin" evidence="17">
    <location>
        <begin position="26"/>
        <end position="151"/>
    </location>
</feature>
<protein>
    <submittedName>
        <fullName evidence="19">Uncharacterized protein</fullName>
    </submittedName>
</protein>
<dbReference type="SMR" id="A0A8T3B7H9"/>
<evidence type="ECO:0000256" key="3">
    <source>
        <dbReference type="ARBA" id="ARBA00022527"/>
    </source>
</evidence>
<feature type="domain" description="Protein kinase" evidence="16">
    <location>
        <begin position="488"/>
        <end position="753"/>
    </location>
</feature>
<feature type="domain" description="Bulb-type lectin" evidence="17">
    <location>
        <begin position="834"/>
        <end position="959"/>
    </location>
</feature>
<evidence type="ECO:0000256" key="13">
    <source>
        <dbReference type="ARBA" id="ARBA00023180"/>
    </source>
</evidence>
<dbReference type="Gene3D" id="2.90.10.10">
    <property type="entry name" value="Bulb-type lectin domain"/>
    <property type="match status" value="2"/>
</dbReference>
<dbReference type="FunFam" id="3.30.200.20:FF:001238">
    <property type="entry name" value="Os08g0179000 protein"/>
    <property type="match status" value="1"/>
</dbReference>
<evidence type="ECO:0000256" key="9">
    <source>
        <dbReference type="ARBA" id="ARBA00022840"/>
    </source>
</evidence>
<dbReference type="GO" id="GO:0005886">
    <property type="term" value="C:plasma membrane"/>
    <property type="evidence" value="ECO:0007669"/>
    <property type="project" value="UniProtKB-SubCell"/>
</dbReference>
<feature type="transmembrane region" description="Helical" evidence="15">
    <location>
        <begin position="810"/>
        <end position="829"/>
    </location>
</feature>
<feature type="domain" description="Apple" evidence="18">
    <location>
        <begin position="340"/>
        <end position="420"/>
    </location>
</feature>
<dbReference type="CDD" id="cd14066">
    <property type="entry name" value="STKc_IRAK"/>
    <property type="match status" value="2"/>
</dbReference>
<keyword evidence="10 15" id="KW-1133">Transmembrane helix</keyword>
<evidence type="ECO:0000313" key="20">
    <source>
        <dbReference type="Proteomes" id="UP000829196"/>
    </source>
</evidence>
<dbReference type="PANTHER" id="PTHR27002">
    <property type="entry name" value="RECEPTOR-LIKE SERINE/THREONINE-PROTEIN KINASE SD1-8"/>
    <property type="match status" value="1"/>
</dbReference>
<keyword evidence="6" id="KW-0732">Signal</keyword>
<keyword evidence="4" id="KW-0808">Transferase</keyword>
<keyword evidence="11 15" id="KW-0472">Membrane</keyword>
<evidence type="ECO:0000256" key="10">
    <source>
        <dbReference type="ARBA" id="ARBA00022989"/>
    </source>
</evidence>
<dbReference type="GO" id="GO:0004674">
    <property type="term" value="F:protein serine/threonine kinase activity"/>
    <property type="evidence" value="ECO:0007669"/>
    <property type="project" value="UniProtKB-KW"/>
</dbReference>
<dbReference type="SMART" id="SM00473">
    <property type="entry name" value="PAN_AP"/>
    <property type="match status" value="2"/>
</dbReference>
<dbReference type="InterPro" id="IPR036426">
    <property type="entry name" value="Bulb-type_lectin_dom_sf"/>
</dbReference>
<dbReference type="InterPro" id="IPR008271">
    <property type="entry name" value="Ser/Thr_kinase_AS"/>
</dbReference>
<keyword evidence="8" id="KW-0418">Kinase</keyword>
<evidence type="ECO:0000256" key="7">
    <source>
        <dbReference type="ARBA" id="ARBA00022741"/>
    </source>
</evidence>
<evidence type="ECO:0000256" key="11">
    <source>
        <dbReference type="ARBA" id="ARBA00023136"/>
    </source>
</evidence>
<evidence type="ECO:0000256" key="8">
    <source>
        <dbReference type="ARBA" id="ARBA00022777"/>
    </source>
</evidence>
<dbReference type="SUPFAM" id="SSF51110">
    <property type="entry name" value="alpha-D-mannose-specific plant lectins"/>
    <property type="match status" value="2"/>
</dbReference>
<dbReference type="Pfam" id="PF08276">
    <property type="entry name" value="PAN_2"/>
    <property type="match status" value="2"/>
</dbReference>
<reference evidence="19" key="1">
    <citation type="journal article" date="2022" name="Front. Genet.">
        <title>Chromosome-Scale Assembly of the Dendrobium nobile Genome Provides Insights Into the Molecular Mechanism of the Biosynthesis of the Medicinal Active Ingredient of Dendrobium.</title>
        <authorList>
            <person name="Xu Q."/>
            <person name="Niu S.-C."/>
            <person name="Li K.-L."/>
            <person name="Zheng P.-J."/>
            <person name="Zhang X.-J."/>
            <person name="Jia Y."/>
            <person name="Liu Y."/>
            <person name="Niu Y.-X."/>
            <person name="Yu L.-H."/>
            <person name="Chen D.-F."/>
            <person name="Zhang G.-Q."/>
        </authorList>
    </citation>
    <scope>NUCLEOTIDE SEQUENCE</scope>
    <source>
        <tissue evidence="19">Leaf</tissue>
    </source>
</reference>